<gene>
    <name evidence="1" type="ORF">AABB24_030752</name>
</gene>
<dbReference type="InterPro" id="IPR032675">
    <property type="entry name" value="LRR_dom_sf"/>
</dbReference>
<keyword evidence="2" id="KW-1185">Reference proteome</keyword>
<dbReference type="Proteomes" id="UP001627284">
    <property type="component" value="Unassembled WGS sequence"/>
</dbReference>
<dbReference type="AlphaFoldDB" id="A0ABD2RQK4"/>
<protein>
    <submittedName>
        <fullName evidence="1">Uncharacterized protein</fullName>
    </submittedName>
</protein>
<name>A0ABD2RQK4_9SOLN</name>
<comment type="caution">
    <text evidence="1">The sequence shown here is derived from an EMBL/GenBank/DDBJ whole genome shotgun (WGS) entry which is preliminary data.</text>
</comment>
<evidence type="ECO:0000313" key="1">
    <source>
        <dbReference type="EMBL" id="KAL3334148.1"/>
    </source>
</evidence>
<organism evidence="1 2">
    <name type="scientific">Solanum stoloniferum</name>
    <dbReference type="NCBI Taxonomy" id="62892"/>
    <lineage>
        <taxon>Eukaryota</taxon>
        <taxon>Viridiplantae</taxon>
        <taxon>Streptophyta</taxon>
        <taxon>Embryophyta</taxon>
        <taxon>Tracheophyta</taxon>
        <taxon>Spermatophyta</taxon>
        <taxon>Magnoliopsida</taxon>
        <taxon>eudicotyledons</taxon>
        <taxon>Gunneridae</taxon>
        <taxon>Pentapetalae</taxon>
        <taxon>asterids</taxon>
        <taxon>lamiids</taxon>
        <taxon>Solanales</taxon>
        <taxon>Solanaceae</taxon>
        <taxon>Solanoideae</taxon>
        <taxon>Solaneae</taxon>
        <taxon>Solanum</taxon>
    </lineage>
</organism>
<dbReference type="EMBL" id="JBJKTR010000018">
    <property type="protein sequence ID" value="KAL3334148.1"/>
    <property type="molecule type" value="Genomic_DNA"/>
</dbReference>
<dbReference type="Gene3D" id="3.80.10.10">
    <property type="entry name" value="Ribonuclease Inhibitor"/>
    <property type="match status" value="1"/>
</dbReference>
<proteinExistence type="predicted"/>
<evidence type="ECO:0000313" key="2">
    <source>
        <dbReference type="Proteomes" id="UP001627284"/>
    </source>
</evidence>
<sequence length="176" mass="20365">MAAEAIWNKETVPKVMKIVSTRLQQRDLITLLLVNPSIHHTLLSHPSLWLVLDFHEMSNAGDRLVSALSLPRYRNVKHINLEFAQDIEDKQLENVKSKCGDSLLDLEILNLNGCQRISDKGIEVVTNTCPKLKVFSIYWNGNRCWHYSSGEELQICGRFELKWMQEYYRQKFASGC</sequence>
<reference evidence="1 2" key="1">
    <citation type="submission" date="2024-05" db="EMBL/GenBank/DDBJ databases">
        <title>De novo assembly of an allotetraploid wild potato.</title>
        <authorList>
            <person name="Hosaka A.J."/>
        </authorList>
    </citation>
    <scope>NUCLEOTIDE SEQUENCE [LARGE SCALE GENOMIC DNA]</scope>
    <source>
        <tissue evidence="1">Young leaves</tissue>
    </source>
</reference>
<accession>A0ABD2RQK4</accession>
<dbReference type="SUPFAM" id="SSF52047">
    <property type="entry name" value="RNI-like"/>
    <property type="match status" value="1"/>
</dbReference>